<dbReference type="STRING" id="929713.NIASO_04270"/>
<dbReference type="PANTHER" id="PTHR46260">
    <property type="entry name" value="RING-TYPE DOMAIN-CONTAINING PROTEIN"/>
    <property type="match status" value="1"/>
</dbReference>
<keyword evidence="3" id="KW-0732">Signal</keyword>
<dbReference type="KEGG" id="nso:NIASO_04270"/>
<evidence type="ECO:0000256" key="2">
    <source>
        <dbReference type="ARBA" id="ARBA00022737"/>
    </source>
</evidence>
<dbReference type="RefSeq" id="WP_025298686.1">
    <property type="nucleotide sequence ID" value="NZ_CP007035.1"/>
</dbReference>
<sequence length="355" mass="38602">MEKKMFFICMLSMLLMNKGIAQVRLSYNLVPSIPDREGFAGMFAGVSNGFVVAAGGANFPDKMPWEGGSKMWYNDLFLFNKQTGQWGRSPVSLPGKRAYGVTASYNEKVILVGGSDEKKHYSEVYSIKVENSGIVLDSMASMPVALANMTGALAGDFLFVAGGTFGPDGGPVTTFLALDLKKNKWVQLPSWPGPERMNAVSAGVGNRFFIFSGIQTENSKEGVKRNVLDDGYCFSPILKNGELVGGNWHKIEKIPWGIAAGPGPAPVVQDRFVIFPGGLDNATAQHKDPLTHPGFISDILSYDTKLNRWSTIGHLPKTEMRLTAPVVAYDGSFWIINGEVKPGKRTPTVLSIKIK</sequence>
<dbReference type="InterPro" id="IPR051746">
    <property type="entry name" value="Kelch_domain_containing_8"/>
</dbReference>
<dbReference type="Gene3D" id="2.120.10.80">
    <property type="entry name" value="Kelch-type beta propeller"/>
    <property type="match status" value="2"/>
</dbReference>
<dbReference type="OrthoDB" id="9803597at2"/>
<dbReference type="PANTHER" id="PTHR46260:SF3">
    <property type="entry name" value="RING-TYPE DOMAIN-CONTAINING PROTEIN"/>
    <property type="match status" value="1"/>
</dbReference>
<protein>
    <recommendedName>
        <fullName evidence="6">Galactose oxidase</fullName>
    </recommendedName>
</protein>
<dbReference type="InterPro" id="IPR015915">
    <property type="entry name" value="Kelch-typ_b-propeller"/>
</dbReference>
<organism evidence="4 5">
    <name type="scientific">Niabella soli DSM 19437</name>
    <dbReference type="NCBI Taxonomy" id="929713"/>
    <lineage>
        <taxon>Bacteria</taxon>
        <taxon>Pseudomonadati</taxon>
        <taxon>Bacteroidota</taxon>
        <taxon>Chitinophagia</taxon>
        <taxon>Chitinophagales</taxon>
        <taxon>Chitinophagaceae</taxon>
        <taxon>Niabella</taxon>
    </lineage>
</organism>
<dbReference type="HOGENOM" id="CLU_054027_1_0_10"/>
<gene>
    <name evidence="4" type="ORF">NIASO_04270</name>
</gene>
<feature type="signal peptide" evidence="3">
    <location>
        <begin position="1"/>
        <end position="21"/>
    </location>
</feature>
<keyword evidence="1" id="KW-0880">Kelch repeat</keyword>
<evidence type="ECO:0000313" key="5">
    <source>
        <dbReference type="Proteomes" id="UP000003586"/>
    </source>
</evidence>
<name>W0F7B0_9BACT</name>
<reference evidence="4 5" key="1">
    <citation type="submission" date="2013-12" db="EMBL/GenBank/DDBJ databases">
        <authorList>
            <consortium name="DOE Joint Genome Institute"/>
            <person name="Eisen J."/>
            <person name="Huntemann M."/>
            <person name="Han J."/>
            <person name="Chen A."/>
            <person name="Kyrpides N."/>
            <person name="Mavromatis K."/>
            <person name="Markowitz V."/>
            <person name="Palaniappan K."/>
            <person name="Ivanova N."/>
            <person name="Schaumberg A."/>
            <person name="Pati A."/>
            <person name="Liolios K."/>
            <person name="Nordberg H.P."/>
            <person name="Cantor M.N."/>
            <person name="Hua S.X."/>
            <person name="Woyke T."/>
        </authorList>
    </citation>
    <scope>NUCLEOTIDE SEQUENCE [LARGE SCALE GENOMIC DNA]</scope>
    <source>
        <strain evidence="5">DSM 19437</strain>
    </source>
</reference>
<keyword evidence="5" id="KW-1185">Reference proteome</keyword>
<proteinExistence type="predicted"/>
<dbReference type="eggNOG" id="COG3055">
    <property type="taxonomic scope" value="Bacteria"/>
</dbReference>
<evidence type="ECO:0000256" key="3">
    <source>
        <dbReference type="SAM" id="SignalP"/>
    </source>
</evidence>
<evidence type="ECO:0008006" key="6">
    <source>
        <dbReference type="Google" id="ProtNLM"/>
    </source>
</evidence>
<dbReference type="EMBL" id="CP007035">
    <property type="protein sequence ID" value="AHF17236.1"/>
    <property type="molecule type" value="Genomic_DNA"/>
</dbReference>
<evidence type="ECO:0000256" key="1">
    <source>
        <dbReference type="ARBA" id="ARBA00022441"/>
    </source>
</evidence>
<dbReference type="Proteomes" id="UP000003586">
    <property type="component" value="Chromosome"/>
</dbReference>
<evidence type="ECO:0000313" key="4">
    <source>
        <dbReference type="EMBL" id="AHF17236.1"/>
    </source>
</evidence>
<dbReference type="SUPFAM" id="SSF117281">
    <property type="entry name" value="Kelch motif"/>
    <property type="match status" value="1"/>
</dbReference>
<feature type="chain" id="PRO_5004789147" description="Galactose oxidase" evidence="3">
    <location>
        <begin position="22"/>
        <end position="355"/>
    </location>
</feature>
<accession>W0F7B0</accession>
<dbReference type="AlphaFoldDB" id="W0F7B0"/>
<dbReference type="Pfam" id="PF24681">
    <property type="entry name" value="Kelch_KLHDC2_KLHL20_DRC7"/>
    <property type="match status" value="1"/>
</dbReference>
<keyword evidence="2" id="KW-0677">Repeat</keyword>